<accession>A0A1M5QMS4</accession>
<evidence type="ECO:0000313" key="2">
    <source>
        <dbReference type="Proteomes" id="UP000190675"/>
    </source>
</evidence>
<evidence type="ECO:0000313" key="1">
    <source>
        <dbReference type="EMBL" id="SHH15276.1"/>
    </source>
</evidence>
<name>A0A1M5QMS4_9BRAD</name>
<sequence length="208" mass="23243">MQKMFRESRDLAVRHELDRLSPSSAISVGLAARAHLTELVDIARREIPGVNATEQGLAHFLQQDPESIFVFQRGGNLLGGIAFLYLNCRGHDALLLEEIDLKNPSREFLARSDEEASAIYVWALAAFGRAVVGLGNVAEYLRRPRFIDADYFAQPATKAGRDLLKAIGFEPVSSFQPELWSYVRPWNRLPPNIQASNVPARSFADARH</sequence>
<proteinExistence type="predicted"/>
<dbReference type="Proteomes" id="UP000190675">
    <property type="component" value="Chromosome I"/>
</dbReference>
<evidence type="ECO:0008006" key="3">
    <source>
        <dbReference type="Google" id="ProtNLM"/>
    </source>
</evidence>
<gene>
    <name evidence="1" type="ORF">SAMN05444169_6035</name>
</gene>
<dbReference type="AlphaFoldDB" id="A0A1M5QMS4"/>
<dbReference type="EMBL" id="LT670818">
    <property type="protein sequence ID" value="SHH15276.1"/>
    <property type="molecule type" value="Genomic_DNA"/>
</dbReference>
<organism evidence="1 2">
    <name type="scientific">Bradyrhizobium erythrophlei</name>
    <dbReference type="NCBI Taxonomy" id="1437360"/>
    <lineage>
        <taxon>Bacteria</taxon>
        <taxon>Pseudomonadati</taxon>
        <taxon>Pseudomonadota</taxon>
        <taxon>Alphaproteobacteria</taxon>
        <taxon>Hyphomicrobiales</taxon>
        <taxon>Nitrobacteraceae</taxon>
        <taxon>Bradyrhizobium</taxon>
    </lineage>
</organism>
<reference evidence="1 2" key="1">
    <citation type="submission" date="2016-11" db="EMBL/GenBank/DDBJ databases">
        <authorList>
            <person name="Jaros S."/>
            <person name="Januszkiewicz K."/>
            <person name="Wedrychowicz H."/>
        </authorList>
    </citation>
    <scope>NUCLEOTIDE SEQUENCE [LARGE SCALE GENOMIC DNA]</scope>
    <source>
        <strain evidence="1 2">GAS242</strain>
    </source>
</reference>
<protein>
    <recommendedName>
        <fullName evidence="3">N-acetyltransferase domain-containing protein</fullName>
    </recommendedName>
</protein>